<reference evidence="1 2" key="1">
    <citation type="journal article" date="2022" name="DNA Res.">
        <title>Chromosomal-level genome assembly of the orchid tree Bauhinia variegata (Leguminosae; Cercidoideae) supports the allotetraploid origin hypothesis of Bauhinia.</title>
        <authorList>
            <person name="Zhong Y."/>
            <person name="Chen Y."/>
            <person name="Zheng D."/>
            <person name="Pang J."/>
            <person name="Liu Y."/>
            <person name="Luo S."/>
            <person name="Meng S."/>
            <person name="Qian L."/>
            <person name="Wei D."/>
            <person name="Dai S."/>
            <person name="Zhou R."/>
        </authorList>
    </citation>
    <scope>NUCLEOTIDE SEQUENCE [LARGE SCALE GENOMIC DNA]</scope>
    <source>
        <strain evidence="1">BV-YZ2020</strain>
    </source>
</reference>
<organism evidence="1 2">
    <name type="scientific">Bauhinia variegata</name>
    <name type="common">Purple orchid tree</name>
    <name type="synonym">Phanera variegata</name>
    <dbReference type="NCBI Taxonomy" id="167791"/>
    <lineage>
        <taxon>Eukaryota</taxon>
        <taxon>Viridiplantae</taxon>
        <taxon>Streptophyta</taxon>
        <taxon>Embryophyta</taxon>
        <taxon>Tracheophyta</taxon>
        <taxon>Spermatophyta</taxon>
        <taxon>Magnoliopsida</taxon>
        <taxon>eudicotyledons</taxon>
        <taxon>Gunneridae</taxon>
        <taxon>Pentapetalae</taxon>
        <taxon>rosids</taxon>
        <taxon>fabids</taxon>
        <taxon>Fabales</taxon>
        <taxon>Fabaceae</taxon>
        <taxon>Cercidoideae</taxon>
        <taxon>Cercideae</taxon>
        <taxon>Bauhiniinae</taxon>
        <taxon>Bauhinia</taxon>
    </lineage>
</organism>
<keyword evidence="2" id="KW-1185">Reference proteome</keyword>
<dbReference type="Proteomes" id="UP000828941">
    <property type="component" value="Chromosome 3"/>
</dbReference>
<proteinExistence type="predicted"/>
<gene>
    <name evidence="1" type="ORF">L6164_005668</name>
</gene>
<protein>
    <submittedName>
        <fullName evidence="1">Uncharacterized protein</fullName>
    </submittedName>
</protein>
<accession>A0ACB9PRV3</accession>
<evidence type="ECO:0000313" key="1">
    <source>
        <dbReference type="EMBL" id="KAI4351292.1"/>
    </source>
</evidence>
<name>A0ACB9PRV3_BAUVA</name>
<dbReference type="EMBL" id="CM039428">
    <property type="protein sequence ID" value="KAI4351292.1"/>
    <property type="molecule type" value="Genomic_DNA"/>
</dbReference>
<evidence type="ECO:0000313" key="2">
    <source>
        <dbReference type="Proteomes" id="UP000828941"/>
    </source>
</evidence>
<comment type="caution">
    <text evidence="1">The sequence shown here is derived from an EMBL/GenBank/DDBJ whole genome shotgun (WGS) entry which is preliminary data.</text>
</comment>
<sequence>MQIRWTLQSSTKGALSILEYVEKKRQLADTIDAIQNSIPKDDLVNCILHGLDADYRPFQTTITTRRNPITVDELLGMLL</sequence>